<sequence precursor="true">MGSSTDTDAGTKRRRGQRTAVAALAVATATALGSAGAGAHSARTPGWADAAKPGTSTVGTSAYTCFVTYPGGSTNVQYSLTFTGQAPDQVGAHQPYVAGVTFPTITPNPAINERVVDVTFRFRLPAGSILLTWKLSGGSGVTDPSVSVLGDTVTVEADGPFQASAPFQFPNLSLLLLSGSAGTESLLQEGSNLSEPSFSWERTDLDGTQRPFACFLPTGTTLTSTTVG</sequence>
<dbReference type="Proteomes" id="UP000000851">
    <property type="component" value="Chromosome"/>
</dbReference>
<dbReference type="HOGENOM" id="CLU_1213028_0_0_11"/>
<organism evidence="1 2">
    <name type="scientific">Catenulispora acidiphila (strain DSM 44928 / JCM 14897 / NBRC 102108 / NRRL B-24433 / ID139908)</name>
    <dbReference type="NCBI Taxonomy" id="479433"/>
    <lineage>
        <taxon>Bacteria</taxon>
        <taxon>Bacillati</taxon>
        <taxon>Actinomycetota</taxon>
        <taxon>Actinomycetes</taxon>
        <taxon>Catenulisporales</taxon>
        <taxon>Catenulisporaceae</taxon>
        <taxon>Catenulispora</taxon>
    </lineage>
</organism>
<accession>C7PWQ1</accession>
<dbReference type="AlphaFoldDB" id="C7PWQ1"/>
<evidence type="ECO:0000313" key="1">
    <source>
        <dbReference type="EMBL" id="ACU75331.1"/>
    </source>
</evidence>
<dbReference type="STRING" id="479433.Caci_6481"/>
<evidence type="ECO:0000313" key="2">
    <source>
        <dbReference type="Proteomes" id="UP000000851"/>
    </source>
</evidence>
<dbReference type="InParanoid" id="C7PWQ1"/>
<gene>
    <name evidence="1" type="ordered locus">Caci_6481</name>
</gene>
<reference evidence="1 2" key="1">
    <citation type="journal article" date="2009" name="Stand. Genomic Sci.">
        <title>Complete genome sequence of Catenulispora acidiphila type strain (ID 139908).</title>
        <authorList>
            <person name="Copeland A."/>
            <person name="Lapidus A."/>
            <person name="Glavina Del Rio T."/>
            <person name="Nolan M."/>
            <person name="Lucas S."/>
            <person name="Chen F."/>
            <person name="Tice H."/>
            <person name="Cheng J.F."/>
            <person name="Bruce D."/>
            <person name="Goodwin L."/>
            <person name="Pitluck S."/>
            <person name="Mikhailova N."/>
            <person name="Pati A."/>
            <person name="Ivanova N."/>
            <person name="Mavromatis K."/>
            <person name="Chen A."/>
            <person name="Palaniappan K."/>
            <person name="Chain P."/>
            <person name="Land M."/>
            <person name="Hauser L."/>
            <person name="Chang Y.J."/>
            <person name="Jeffries C.D."/>
            <person name="Chertkov O."/>
            <person name="Brettin T."/>
            <person name="Detter J.C."/>
            <person name="Han C."/>
            <person name="Ali Z."/>
            <person name="Tindall B.J."/>
            <person name="Goker M."/>
            <person name="Bristow J."/>
            <person name="Eisen J.A."/>
            <person name="Markowitz V."/>
            <person name="Hugenholtz P."/>
            <person name="Kyrpides N.C."/>
            <person name="Klenk H.P."/>
        </authorList>
    </citation>
    <scope>NUCLEOTIDE SEQUENCE [LARGE SCALE GENOMIC DNA]</scope>
    <source>
        <strain evidence="2">DSM 44928 / JCM 14897 / NBRC 102108 / NRRL B-24433 / ID139908</strain>
    </source>
</reference>
<protein>
    <submittedName>
        <fullName evidence="1">Uncharacterized protein</fullName>
    </submittedName>
</protein>
<dbReference type="EMBL" id="CP001700">
    <property type="protein sequence ID" value="ACU75331.1"/>
    <property type="molecule type" value="Genomic_DNA"/>
</dbReference>
<proteinExistence type="predicted"/>
<dbReference type="KEGG" id="cai:Caci_6481"/>
<dbReference type="RefSeq" id="WP_015795060.1">
    <property type="nucleotide sequence ID" value="NC_013131.1"/>
</dbReference>
<keyword evidence="2" id="KW-1185">Reference proteome</keyword>
<name>C7PWQ1_CATAD</name>
<dbReference type="OrthoDB" id="4259960at2"/>
<dbReference type="eggNOG" id="ENOG5033N7K">
    <property type="taxonomic scope" value="Bacteria"/>
</dbReference>